<keyword evidence="3" id="KW-1185">Reference proteome</keyword>
<dbReference type="RefSeq" id="WP_049644651.1">
    <property type="nucleotide sequence ID" value="NZ_LFTY01000002.1"/>
</dbReference>
<keyword evidence="1" id="KW-0472">Membrane</keyword>
<reference evidence="2 3" key="1">
    <citation type="submission" date="2015-06" db="EMBL/GenBank/DDBJ databases">
        <title>Draft genome sequence of an Alphaproteobacteria species associated to the Mediterranean sponge Oscarella lobularis.</title>
        <authorList>
            <person name="Jourda C."/>
            <person name="Santini S."/>
            <person name="Claverie J.-M."/>
        </authorList>
    </citation>
    <scope>NUCLEOTIDE SEQUENCE [LARGE SCALE GENOMIC DNA]</scope>
    <source>
        <strain evidence="2">IGS</strain>
    </source>
</reference>
<dbReference type="EMBL" id="LFTY01000002">
    <property type="protein sequence ID" value="KMW59125.1"/>
    <property type="molecule type" value="Genomic_DNA"/>
</dbReference>
<dbReference type="AlphaFoldDB" id="A0A0J9E8N0"/>
<dbReference type="Proteomes" id="UP000037178">
    <property type="component" value="Unassembled WGS sequence"/>
</dbReference>
<evidence type="ECO:0008006" key="4">
    <source>
        <dbReference type="Google" id="ProtNLM"/>
    </source>
</evidence>
<proteinExistence type="predicted"/>
<keyword evidence="1" id="KW-0812">Transmembrane</keyword>
<dbReference type="STRING" id="1675527.AIOL_004106"/>
<accession>A0A0J9E8N0</accession>
<sequence length="153" mass="15886">MLSQQTANLVFVVAILGAAGYFAWVAEGFVTSGLLAGSGLPSKFFPQLTLGITGACALVVGFLYLTRGAAGGDADETVFESGTEARQSLLMLGVSVACYVIWRNFSFVPMAVLLGPLSLLAMGVRSPLIYVVVLALTAAITAIFTYGLGIQLV</sequence>
<protein>
    <recommendedName>
        <fullName evidence="4">Tricarboxylate transport protein TctB</fullName>
    </recommendedName>
</protein>
<dbReference type="PATRIC" id="fig|1675527.3.peg.4305"/>
<dbReference type="OrthoDB" id="7867114at2"/>
<evidence type="ECO:0000313" key="3">
    <source>
        <dbReference type="Proteomes" id="UP000037178"/>
    </source>
</evidence>
<evidence type="ECO:0000256" key="1">
    <source>
        <dbReference type="SAM" id="Phobius"/>
    </source>
</evidence>
<keyword evidence="1" id="KW-1133">Transmembrane helix</keyword>
<gene>
    <name evidence="2" type="ORF">AIOL_004106</name>
</gene>
<name>A0A0J9E8N0_9RHOB</name>
<comment type="caution">
    <text evidence="2">The sequence shown here is derived from an EMBL/GenBank/DDBJ whole genome shotgun (WGS) entry which is preliminary data.</text>
</comment>
<evidence type="ECO:0000313" key="2">
    <source>
        <dbReference type="EMBL" id="KMW59125.1"/>
    </source>
</evidence>
<feature type="transmembrane region" description="Helical" evidence="1">
    <location>
        <begin position="44"/>
        <end position="65"/>
    </location>
</feature>
<feature type="transmembrane region" description="Helical" evidence="1">
    <location>
        <begin position="7"/>
        <end position="24"/>
    </location>
</feature>
<organism evidence="2 3">
    <name type="scientific">Candidatus Rhodobacter oscarellae</name>
    <dbReference type="NCBI Taxonomy" id="1675527"/>
    <lineage>
        <taxon>Bacteria</taxon>
        <taxon>Pseudomonadati</taxon>
        <taxon>Pseudomonadota</taxon>
        <taxon>Alphaproteobacteria</taxon>
        <taxon>Rhodobacterales</taxon>
        <taxon>Rhodobacter group</taxon>
        <taxon>Rhodobacter</taxon>
    </lineage>
</organism>
<feature type="transmembrane region" description="Helical" evidence="1">
    <location>
        <begin position="128"/>
        <end position="149"/>
    </location>
</feature>